<dbReference type="HAMAP" id="MF_01147">
    <property type="entry name" value="Lgt"/>
    <property type="match status" value="1"/>
</dbReference>
<comment type="function">
    <text evidence="7">Catalyzes the transfer of the diacylglyceryl group from phosphatidylglycerol to the sulfhydryl group of the N-terminal cysteine of a prolipoprotein, the first step in the formation of mature lipoproteins.</text>
</comment>
<keyword evidence="6 7" id="KW-0472">Membrane</keyword>
<feature type="transmembrane region" description="Helical" evidence="7">
    <location>
        <begin position="200"/>
        <end position="218"/>
    </location>
</feature>
<comment type="similarity">
    <text evidence="1 7">Belongs to the Lgt family.</text>
</comment>
<feature type="transmembrane region" description="Helical" evidence="7">
    <location>
        <begin position="19"/>
        <end position="36"/>
    </location>
</feature>
<dbReference type="RefSeq" id="WP_014258506.1">
    <property type="nucleotide sequence ID" value="NC_016629.1"/>
</dbReference>
<evidence type="ECO:0000256" key="7">
    <source>
        <dbReference type="HAMAP-Rule" id="MF_01147"/>
    </source>
</evidence>
<keyword evidence="2 7" id="KW-1003">Cell membrane</keyword>
<evidence type="ECO:0000256" key="3">
    <source>
        <dbReference type="ARBA" id="ARBA00022679"/>
    </source>
</evidence>
<dbReference type="EC" id="2.5.1.145" evidence="7"/>
<dbReference type="PROSITE" id="PS01311">
    <property type="entry name" value="LGT"/>
    <property type="match status" value="1"/>
</dbReference>
<proteinExistence type="inferred from homology"/>
<accession>F3YU44</accession>
<dbReference type="GO" id="GO:0042158">
    <property type="term" value="P:lipoprotein biosynthetic process"/>
    <property type="evidence" value="ECO:0007669"/>
    <property type="project" value="UniProtKB-UniRule"/>
</dbReference>
<feature type="transmembrane region" description="Helical" evidence="7">
    <location>
        <begin position="176"/>
        <end position="194"/>
    </location>
</feature>
<comment type="pathway">
    <text evidence="7">Protein modification; lipoprotein biosynthesis (diacylglyceryl transfer).</text>
</comment>
<evidence type="ECO:0000256" key="2">
    <source>
        <dbReference type="ARBA" id="ARBA00022475"/>
    </source>
</evidence>
<comment type="catalytic activity">
    <reaction evidence="7">
        <text>L-cysteinyl-[prolipoprotein] + a 1,2-diacyl-sn-glycero-3-phospho-(1'-sn-glycerol) = an S-1,2-diacyl-sn-glyceryl-L-cysteinyl-[prolipoprotein] + sn-glycerol 1-phosphate + H(+)</text>
        <dbReference type="Rhea" id="RHEA:56712"/>
        <dbReference type="Rhea" id="RHEA-COMP:14679"/>
        <dbReference type="Rhea" id="RHEA-COMP:14680"/>
        <dbReference type="ChEBI" id="CHEBI:15378"/>
        <dbReference type="ChEBI" id="CHEBI:29950"/>
        <dbReference type="ChEBI" id="CHEBI:57685"/>
        <dbReference type="ChEBI" id="CHEBI:64716"/>
        <dbReference type="ChEBI" id="CHEBI:140658"/>
        <dbReference type="EC" id="2.5.1.145"/>
    </reaction>
</comment>
<protein>
    <recommendedName>
        <fullName evidence="7">Phosphatidylglycerol--prolipoprotein diacylglyceryl transferase</fullName>
        <ecNumber evidence="7">2.5.1.145</ecNumber>
    </recommendedName>
</protein>
<dbReference type="EMBL" id="CP003221">
    <property type="protein sequence ID" value="EGJ48650.1"/>
    <property type="molecule type" value="Genomic_DNA"/>
</dbReference>
<keyword evidence="8" id="KW-0449">Lipoprotein</keyword>
<keyword evidence="9" id="KW-1185">Reference proteome</keyword>
<sequence length="267" mass="29647">MIILPEFDPVALRIGPLTIRWYGLMYIAGFAAAWLLGNRRAKLPWSPLNQAQFSDLLTWILAGLLVGARLGYVLFYNAGWFLRHPLDILAFWQGGMSFHGGLIGVACAIFLFSWRHGLHPLAVGDFIVPLAPPGLLAGRIGNFLNAELWGRPSDMPWAMVFPDPAAGGIPRHPSQLYEALLEGLVLFVILWLYSGRPRSRGSVSGMFLLLYGLFRFLAEFFRQPDVQLGFVALDWLTMGQILCLPMMLAGVWLIVRAGVKAQTPTTP</sequence>
<dbReference type="HOGENOM" id="CLU_013386_1_0_7"/>
<feature type="binding site" evidence="7">
    <location>
        <position position="139"/>
    </location>
    <ligand>
        <name>a 1,2-diacyl-sn-glycero-3-phospho-(1'-sn-glycerol)</name>
        <dbReference type="ChEBI" id="CHEBI:64716"/>
    </ligand>
</feature>
<keyword evidence="3 7" id="KW-0808">Transferase</keyword>
<name>F3YU44_DESAF</name>
<dbReference type="UniPathway" id="UPA00664"/>
<dbReference type="eggNOG" id="COG0682">
    <property type="taxonomic scope" value="Bacteria"/>
</dbReference>
<comment type="subcellular location">
    <subcellularLocation>
        <location evidence="7">Cell membrane</location>
        <topology evidence="7">Multi-pass membrane protein</topology>
    </subcellularLocation>
</comment>
<dbReference type="GO" id="GO:0005886">
    <property type="term" value="C:plasma membrane"/>
    <property type="evidence" value="ECO:0007669"/>
    <property type="project" value="UniProtKB-SubCell"/>
</dbReference>
<keyword evidence="5 7" id="KW-1133">Transmembrane helix</keyword>
<feature type="transmembrane region" description="Helical" evidence="7">
    <location>
        <begin position="90"/>
        <end position="112"/>
    </location>
</feature>
<dbReference type="AlphaFoldDB" id="F3YU44"/>
<dbReference type="KEGG" id="daf:Desaf_0292"/>
<dbReference type="NCBIfam" id="TIGR00544">
    <property type="entry name" value="lgt"/>
    <property type="match status" value="1"/>
</dbReference>
<dbReference type="Pfam" id="PF01790">
    <property type="entry name" value="LGT"/>
    <property type="match status" value="1"/>
</dbReference>
<gene>
    <name evidence="7" type="primary">lgt</name>
    <name evidence="8" type="ORF">Desaf_0292</name>
</gene>
<feature type="transmembrane region" description="Helical" evidence="7">
    <location>
        <begin position="56"/>
        <end position="78"/>
    </location>
</feature>
<dbReference type="PANTHER" id="PTHR30589:SF0">
    <property type="entry name" value="PHOSPHATIDYLGLYCEROL--PROLIPOPROTEIN DIACYLGLYCERYL TRANSFERASE"/>
    <property type="match status" value="1"/>
</dbReference>
<dbReference type="PANTHER" id="PTHR30589">
    <property type="entry name" value="PROLIPOPROTEIN DIACYLGLYCERYL TRANSFERASE"/>
    <property type="match status" value="1"/>
</dbReference>
<dbReference type="InterPro" id="IPR001640">
    <property type="entry name" value="Lgt"/>
</dbReference>
<dbReference type="GO" id="GO:0008961">
    <property type="term" value="F:phosphatidylglycerol-prolipoprotein diacylglyceryl transferase activity"/>
    <property type="evidence" value="ECO:0007669"/>
    <property type="project" value="UniProtKB-UniRule"/>
</dbReference>
<evidence type="ECO:0000256" key="6">
    <source>
        <dbReference type="ARBA" id="ARBA00023136"/>
    </source>
</evidence>
<organism evidence="8 9">
    <name type="scientific">Desulfocurvibacter africanus subsp. africanus str. Walvis Bay</name>
    <dbReference type="NCBI Taxonomy" id="690850"/>
    <lineage>
        <taxon>Bacteria</taxon>
        <taxon>Pseudomonadati</taxon>
        <taxon>Thermodesulfobacteriota</taxon>
        <taxon>Desulfovibrionia</taxon>
        <taxon>Desulfovibrionales</taxon>
        <taxon>Desulfovibrionaceae</taxon>
        <taxon>Desulfocurvibacter</taxon>
    </lineage>
</organism>
<evidence type="ECO:0000256" key="4">
    <source>
        <dbReference type="ARBA" id="ARBA00022692"/>
    </source>
</evidence>
<evidence type="ECO:0000256" key="5">
    <source>
        <dbReference type="ARBA" id="ARBA00022989"/>
    </source>
</evidence>
<reference evidence="8 9" key="1">
    <citation type="journal article" date="2011" name="J. Bacteriol.">
        <title>Genome sequence of the mercury-methylating and pleomorphic Desulfovibrio africanus Strain Walvis Bay.</title>
        <authorList>
            <person name="Brown S.D."/>
            <person name="Wall J.D."/>
            <person name="Kucken A.M."/>
            <person name="Gilmour C.C."/>
            <person name="Podar M."/>
            <person name="Brandt C.C."/>
            <person name="Teshima H."/>
            <person name="Detter J.C."/>
            <person name="Han C.S."/>
            <person name="Land M.L."/>
            <person name="Lucas S."/>
            <person name="Han J."/>
            <person name="Pennacchio L."/>
            <person name="Nolan M."/>
            <person name="Pitluck S."/>
            <person name="Woyke T."/>
            <person name="Goodwin L."/>
            <person name="Palumbo A.V."/>
            <person name="Elias D.A."/>
        </authorList>
    </citation>
    <scope>NUCLEOTIDE SEQUENCE [LARGE SCALE GENOMIC DNA]</scope>
    <source>
        <strain evidence="8 9">Walvis Bay</strain>
    </source>
</reference>
<dbReference type="STRING" id="690850.Desaf_0292"/>
<dbReference type="Proteomes" id="UP000007844">
    <property type="component" value="Chromosome"/>
</dbReference>
<evidence type="ECO:0000256" key="1">
    <source>
        <dbReference type="ARBA" id="ARBA00007150"/>
    </source>
</evidence>
<evidence type="ECO:0000313" key="9">
    <source>
        <dbReference type="Proteomes" id="UP000007844"/>
    </source>
</evidence>
<feature type="transmembrane region" description="Helical" evidence="7">
    <location>
        <begin position="230"/>
        <end position="255"/>
    </location>
</feature>
<keyword evidence="4 7" id="KW-0812">Transmembrane</keyword>
<evidence type="ECO:0000313" key="8">
    <source>
        <dbReference type="EMBL" id="EGJ48650.1"/>
    </source>
</evidence>